<dbReference type="InterPro" id="IPR025110">
    <property type="entry name" value="AMP-bd_C"/>
</dbReference>
<accession>A0A9X3D4F2</accession>
<evidence type="ECO:0000259" key="2">
    <source>
        <dbReference type="Pfam" id="PF13193"/>
    </source>
</evidence>
<sequence>MSAYDDRPWLAHYGGRPAHLRVEFGTAMDMFDAAVAAAPDAPAVHYFDSTLTWSGLDHASDALAALLLARGFGPGDRCALFVQNDPAFVIGLVAAWKVGGVPTAISPMSKVDEFTWFLQRYRPAALLALDDLYLEVVRPAIADDPGIAVPVVVTVSGLDGQTRDDPRLFAGRRRHRPPDTIDLAALVAGFDGPAPRRRPVGPADVAALLPTSGTTGFPKGARISHANLTFNTQIYREWTGVDVGEPILALAPVFHVTGLVGAVTLAMLLRSPVVVTHRILPAVMADAIREWRPVFAVAAITAYIGLADESDITPAEMSSLRLRYSGGAPIEPAVAERLEEALGGYVHNIYGQTETTSPSHIVPPELRSPVDEETGVLSVGVPVSSTVVRVVDDDGRDLPVGEIGELVTSGPQVIDGYWDDPTATAAALTGGELRTGDIGFMDDAGWFYVVDRRTDVINAAGYKIWPHEVEAVLAKHPDVAEAAVVGIPDDYRGESAKAYVVLRAGSPTTEADLVEHCRVRLAAYKYPREIELVGALPRSATGKLLRRELRGQAAVRPRSTDPDPGR</sequence>
<comment type="caution">
    <text evidence="3">The sequence shown here is derived from an EMBL/GenBank/DDBJ whole genome shotgun (WGS) entry which is preliminary data.</text>
</comment>
<dbReference type="InterPro" id="IPR000873">
    <property type="entry name" value="AMP-dep_synth/lig_dom"/>
</dbReference>
<dbReference type="EMBL" id="JAPKFM010000004">
    <property type="protein sequence ID" value="MCX2963556.1"/>
    <property type="molecule type" value="Genomic_DNA"/>
</dbReference>
<dbReference type="PANTHER" id="PTHR43767:SF1">
    <property type="entry name" value="NONRIBOSOMAL PEPTIDE SYNTHASE PES1 (EUROFUNG)-RELATED"/>
    <property type="match status" value="1"/>
</dbReference>
<dbReference type="Pfam" id="PF00501">
    <property type="entry name" value="AMP-binding"/>
    <property type="match status" value="1"/>
</dbReference>
<dbReference type="Pfam" id="PF13193">
    <property type="entry name" value="AMP-binding_C"/>
    <property type="match status" value="1"/>
</dbReference>
<dbReference type="InterPro" id="IPR045851">
    <property type="entry name" value="AMP-bd_C_sf"/>
</dbReference>
<dbReference type="SUPFAM" id="SSF56801">
    <property type="entry name" value="Acetyl-CoA synthetase-like"/>
    <property type="match status" value="1"/>
</dbReference>
<dbReference type="RefSeq" id="WP_266060621.1">
    <property type="nucleotide sequence ID" value="NZ_JAPKFM010000004.1"/>
</dbReference>
<evidence type="ECO:0000313" key="3">
    <source>
        <dbReference type="EMBL" id="MCX2963556.1"/>
    </source>
</evidence>
<feature type="domain" description="AMP-dependent synthetase/ligase" evidence="1">
    <location>
        <begin position="31"/>
        <end position="418"/>
    </location>
</feature>
<dbReference type="AlphaFoldDB" id="A0A9X3D4F2"/>
<evidence type="ECO:0000259" key="1">
    <source>
        <dbReference type="Pfam" id="PF00501"/>
    </source>
</evidence>
<dbReference type="Gene3D" id="3.40.50.12780">
    <property type="entry name" value="N-terminal domain of ligase-like"/>
    <property type="match status" value="1"/>
</dbReference>
<gene>
    <name evidence="3" type="ORF">OSB52_05550</name>
</gene>
<name>A0A9X3D4F2_9ACTN</name>
<dbReference type="Proteomes" id="UP001143347">
    <property type="component" value="Unassembled WGS sequence"/>
</dbReference>
<reference evidence="3" key="1">
    <citation type="submission" date="2022-10" db="EMBL/GenBank/DDBJ databases">
        <title>WGS of marine actinomycetes from Thailand.</title>
        <authorList>
            <person name="Thawai C."/>
        </authorList>
    </citation>
    <scope>NUCLEOTIDE SEQUENCE</scope>
    <source>
        <strain evidence="3">SW21</strain>
    </source>
</reference>
<protein>
    <submittedName>
        <fullName evidence="3">AMP-binding protein</fullName>
    </submittedName>
</protein>
<dbReference type="PANTHER" id="PTHR43767">
    <property type="entry name" value="LONG-CHAIN-FATTY-ACID--COA LIGASE"/>
    <property type="match status" value="1"/>
</dbReference>
<dbReference type="InterPro" id="IPR050237">
    <property type="entry name" value="ATP-dep_AMP-bd_enzyme"/>
</dbReference>
<dbReference type="GO" id="GO:0016878">
    <property type="term" value="F:acid-thiol ligase activity"/>
    <property type="evidence" value="ECO:0007669"/>
    <property type="project" value="UniProtKB-ARBA"/>
</dbReference>
<dbReference type="InterPro" id="IPR020845">
    <property type="entry name" value="AMP-binding_CS"/>
</dbReference>
<evidence type="ECO:0000313" key="4">
    <source>
        <dbReference type="Proteomes" id="UP001143347"/>
    </source>
</evidence>
<dbReference type="Gene3D" id="3.30.300.30">
    <property type="match status" value="1"/>
</dbReference>
<dbReference type="InterPro" id="IPR042099">
    <property type="entry name" value="ANL_N_sf"/>
</dbReference>
<feature type="domain" description="AMP-binding enzyme C-terminal" evidence="2">
    <location>
        <begin position="468"/>
        <end position="543"/>
    </location>
</feature>
<keyword evidence="4" id="KW-1185">Reference proteome</keyword>
<dbReference type="PROSITE" id="PS00455">
    <property type="entry name" value="AMP_BINDING"/>
    <property type="match status" value="1"/>
</dbReference>
<proteinExistence type="predicted"/>
<organism evidence="3 4">
    <name type="scientific">Gordonia aquimaris</name>
    <dbReference type="NCBI Taxonomy" id="2984863"/>
    <lineage>
        <taxon>Bacteria</taxon>
        <taxon>Bacillati</taxon>
        <taxon>Actinomycetota</taxon>
        <taxon>Actinomycetes</taxon>
        <taxon>Mycobacteriales</taxon>
        <taxon>Gordoniaceae</taxon>
        <taxon>Gordonia</taxon>
    </lineage>
</organism>